<dbReference type="FunFam" id="3.40.1010.10:FF:000006">
    <property type="entry name" value="Siroheme synthase, putative"/>
    <property type="match status" value="1"/>
</dbReference>
<keyword evidence="7" id="KW-0627">Porphyrin biosynthesis</keyword>
<evidence type="ECO:0000313" key="13">
    <source>
        <dbReference type="Proteomes" id="UP000241462"/>
    </source>
</evidence>
<evidence type="ECO:0000256" key="6">
    <source>
        <dbReference type="ARBA" id="ARBA00023027"/>
    </source>
</evidence>
<dbReference type="FunCoup" id="A0A2T3AE95">
    <property type="interactions" value="405"/>
</dbReference>
<keyword evidence="4" id="KW-0949">S-adenosyl-L-methionine</keyword>
<evidence type="ECO:0000256" key="5">
    <source>
        <dbReference type="ARBA" id="ARBA00023002"/>
    </source>
</evidence>
<dbReference type="InterPro" id="IPR000878">
    <property type="entry name" value="4pyrrol_Mease"/>
</dbReference>
<feature type="region of interest" description="Disordered" evidence="8">
    <location>
        <begin position="121"/>
        <end position="149"/>
    </location>
</feature>
<dbReference type="GO" id="GO:0019354">
    <property type="term" value="P:siroheme biosynthetic process"/>
    <property type="evidence" value="ECO:0007669"/>
    <property type="project" value="InterPro"/>
</dbReference>
<dbReference type="OrthoDB" id="508204at2759"/>
<dbReference type="AlphaFoldDB" id="A0A2T3AE95"/>
<keyword evidence="5" id="KW-0560">Oxidoreductase</keyword>
<dbReference type="GO" id="GO:0000103">
    <property type="term" value="P:sulfate assimilation"/>
    <property type="evidence" value="ECO:0007669"/>
    <property type="project" value="InterPro"/>
</dbReference>
<dbReference type="SUPFAM" id="SSF75615">
    <property type="entry name" value="Siroheme synthase middle domains-like"/>
    <property type="match status" value="1"/>
</dbReference>
<evidence type="ECO:0000256" key="7">
    <source>
        <dbReference type="ARBA" id="ARBA00023244"/>
    </source>
</evidence>
<dbReference type="GO" id="GO:0004851">
    <property type="term" value="F:uroporphyrin-III C-methyltransferase activity"/>
    <property type="evidence" value="ECO:0007669"/>
    <property type="project" value="InterPro"/>
</dbReference>
<dbReference type="InterPro" id="IPR014777">
    <property type="entry name" value="4pyrrole_Mease_sub1"/>
</dbReference>
<evidence type="ECO:0000256" key="1">
    <source>
        <dbReference type="ARBA" id="ARBA00012400"/>
    </source>
</evidence>
<keyword evidence="2 12" id="KW-0489">Methyltransferase</keyword>
<dbReference type="InParanoid" id="A0A2T3AE95"/>
<evidence type="ECO:0000256" key="3">
    <source>
        <dbReference type="ARBA" id="ARBA00022679"/>
    </source>
</evidence>
<evidence type="ECO:0000259" key="9">
    <source>
        <dbReference type="Pfam" id="PF00590"/>
    </source>
</evidence>
<reference evidence="12 13" key="1">
    <citation type="journal article" date="2018" name="Mycol. Prog.">
        <title>Coniella lustricola, a new species from submerged detritus.</title>
        <authorList>
            <person name="Raudabaugh D.B."/>
            <person name="Iturriaga T."/>
            <person name="Carver A."/>
            <person name="Mondo S."/>
            <person name="Pangilinan J."/>
            <person name="Lipzen A."/>
            <person name="He G."/>
            <person name="Amirebrahimi M."/>
            <person name="Grigoriev I.V."/>
            <person name="Miller A.N."/>
        </authorList>
    </citation>
    <scope>NUCLEOTIDE SEQUENCE [LARGE SCALE GENOMIC DNA]</scope>
    <source>
        <strain evidence="12 13">B22-T-1</strain>
    </source>
</reference>
<evidence type="ECO:0000256" key="2">
    <source>
        <dbReference type="ARBA" id="ARBA00022603"/>
    </source>
</evidence>
<dbReference type="Gene3D" id="3.40.1010.10">
    <property type="entry name" value="Cobalt-precorrin-4 Transmethylase, Domain 1"/>
    <property type="match status" value="1"/>
</dbReference>
<feature type="compositionally biased region" description="Low complexity" evidence="8">
    <location>
        <begin position="538"/>
        <end position="548"/>
    </location>
</feature>
<evidence type="ECO:0000313" key="12">
    <source>
        <dbReference type="EMBL" id="PSR93989.1"/>
    </source>
</evidence>
<dbReference type="Gene3D" id="3.30.950.10">
    <property type="entry name" value="Methyltransferase, Cobalt-precorrin-4 Transmethylase, Domain 2"/>
    <property type="match status" value="1"/>
</dbReference>
<feature type="domain" description="Siroheme synthase central" evidence="11">
    <location>
        <begin position="180"/>
        <end position="206"/>
    </location>
</feature>
<dbReference type="GO" id="GO:0032259">
    <property type="term" value="P:methylation"/>
    <property type="evidence" value="ECO:0007669"/>
    <property type="project" value="UniProtKB-KW"/>
</dbReference>
<sequence>MATPPSYHTSLLTATDSRAHVHLIIGSNSLAGKRCEQSLATGAKPILVAPDQQEQSSAFHYGLKNAIESGQITWLRQAFTPDLLFSLGREEVSGVVDAVFVTSTSNPGLFNASSSAAVSTAAAAAEEEGGQQTNHQTTTQPRSTSSAKDLSSLCKRNRIPINVVDSVALSSFSILSTHTDGPLQIGVTTNGRGCHLASRIRREVAAALPVGLGAGCARLGEVRRRVQEEDQLLHESLAENAAEQSSRGAGGDEEGLDQSASFNQLITEADLDAAKSRRMRWLSQVCEYWPLKRLAGLSDEDVDIVLQSYPGTASASVLASLGRGNDSTTIPTTDNTSTSGKRGRIILAGSGPGHPDLLTRATYKAIQSADLILADKLVPAGVLDLIPRRTPVSIARKFPGNADQAQEELLSQALAGVQAGRTVLRLKQGDPFIYGRGGEEVEYFRARGYLGKDDVIVLPGITSALSAPLFAGVPPTQRDVADQVLICTGTGKKGKAPVPPEYVASRTCVFLMALHRIGGLVGELTRYLPSELGEDESTTPTPSPSSQSEESRPLPNQQKQPTRPLWPLDTPCAVIERASCPDQRVVRTTLQYVAEAIEQEGSRPPGLLVVGRACEALYKSQQDRAWTVEEGFRGLEVEDAAVNAALGGLAALA</sequence>
<dbReference type="InterPro" id="IPR012066">
    <property type="entry name" value="Met1_fungi"/>
</dbReference>
<dbReference type="InterPro" id="IPR006366">
    <property type="entry name" value="CobA/CysG_C"/>
</dbReference>
<evidence type="ECO:0000259" key="11">
    <source>
        <dbReference type="Pfam" id="PF14824"/>
    </source>
</evidence>
<dbReference type="Pfam" id="PF14823">
    <property type="entry name" value="Sirohm_synth_C"/>
    <property type="match status" value="1"/>
</dbReference>
<dbReference type="InterPro" id="IPR050161">
    <property type="entry name" value="Siro_Cobalamin_biosynth"/>
</dbReference>
<feature type="compositionally biased region" description="Low complexity" evidence="8">
    <location>
        <begin position="131"/>
        <end position="140"/>
    </location>
</feature>
<organism evidence="12 13">
    <name type="scientific">Coniella lustricola</name>
    <dbReference type="NCBI Taxonomy" id="2025994"/>
    <lineage>
        <taxon>Eukaryota</taxon>
        <taxon>Fungi</taxon>
        <taxon>Dikarya</taxon>
        <taxon>Ascomycota</taxon>
        <taxon>Pezizomycotina</taxon>
        <taxon>Sordariomycetes</taxon>
        <taxon>Sordariomycetidae</taxon>
        <taxon>Diaporthales</taxon>
        <taxon>Schizoparmaceae</taxon>
        <taxon>Coniella</taxon>
    </lineage>
</organism>
<dbReference type="Pfam" id="PF14824">
    <property type="entry name" value="Sirohm_synth_M"/>
    <property type="match status" value="1"/>
</dbReference>
<evidence type="ECO:0000259" key="10">
    <source>
        <dbReference type="Pfam" id="PF14823"/>
    </source>
</evidence>
<dbReference type="InterPro" id="IPR028162">
    <property type="entry name" value="Met8_C"/>
</dbReference>
<accession>A0A2T3AE95</accession>
<dbReference type="InterPro" id="IPR035996">
    <property type="entry name" value="4pyrrol_Methylase_sf"/>
</dbReference>
<proteinExistence type="predicted"/>
<dbReference type="PANTHER" id="PTHR45790">
    <property type="entry name" value="SIROHEME SYNTHASE-RELATED"/>
    <property type="match status" value="1"/>
</dbReference>
<keyword evidence="3" id="KW-0808">Transferase</keyword>
<dbReference type="Gene3D" id="3.40.50.720">
    <property type="entry name" value="NAD(P)-binding Rossmann-like Domain"/>
    <property type="match status" value="1"/>
</dbReference>
<dbReference type="Proteomes" id="UP000241462">
    <property type="component" value="Unassembled WGS sequence"/>
</dbReference>
<evidence type="ECO:0000256" key="4">
    <source>
        <dbReference type="ARBA" id="ARBA00022691"/>
    </source>
</evidence>
<dbReference type="Pfam" id="PF13241">
    <property type="entry name" value="NAD_binding_7"/>
    <property type="match status" value="1"/>
</dbReference>
<dbReference type="Pfam" id="PF00590">
    <property type="entry name" value="TP_methylase"/>
    <property type="match status" value="1"/>
</dbReference>
<dbReference type="PIRSF" id="PIRSF036555">
    <property type="entry name" value="SUMT_yeast"/>
    <property type="match status" value="1"/>
</dbReference>
<dbReference type="STRING" id="2025994.A0A2T3AE95"/>
<dbReference type="EMBL" id="KZ678402">
    <property type="protein sequence ID" value="PSR93989.1"/>
    <property type="molecule type" value="Genomic_DNA"/>
</dbReference>
<dbReference type="CDD" id="cd11642">
    <property type="entry name" value="SUMT"/>
    <property type="match status" value="1"/>
</dbReference>
<name>A0A2T3AE95_9PEZI</name>
<dbReference type="InterPro" id="IPR028281">
    <property type="entry name" value="Sirohaem_synthase_central"/>
</dbReference>
<evidence type="ECO:0000256" key="8">
    <source>
        <dbReference type="SAM" id="MobiDB-lite"/>
    </source>
</evidence>
<feature type="domain" description="Tetrapyrrole methylase" evidence="9">
    <location>
        <begin position="344"/>
        <end position="591"/>
    </location>
</feature>
<gene>
    <name evidence="12" type="ORF">BD289DRAFT_428092</name>
</gene>
<keyword evidence="6" id="KW-0520">NAD</keyword>
<dbReference type="PANTHER" id="PTHR45790:SF6">
    <property type="entry name" value="UROPORPHYRINOGEN-III C-METHYLTRANSFERASE"/>
    <property type="match status" value="1"/>
</dbReference>
<dbReference type="EC" id="1.3.1.76" evidence="1"/>
<dbReference type="SUPFAM" id="SSF53790">
    <property type="entry name" value="Tetrapyrrole methylase"/>
    <property type="match status" value="1"/>
</dbReference>
<dbReference type="GO" id="GO:0043115">
    <property type="term" value="F:precorrin-2 dehydrogenase activity"/>
    <property type="evidence" value="ECO:0007669"/>
    <property type="project" value="UniProtKB-EC"/>
</dbReference>
<keyword evidence="13" id="KW-1185">Reference proteome</keyword>
<feature type="region of interest" description="Disordered" evidence="8">
    <location>
        <begin position="532"/>
        <end position="566"/>
    </location>
</feature>
<feature type="domain" description="Siroheme biosynthesis protein Met8 C-terminal" evidence="10">
    <location>
        <begin position="273"/>
        <end position="310"/>
    </location>
</feature>
<protein>
    <recommendedName>
        <fullName evidence="1">precorrin-2 dehydrogenase</fullName>
        <ecNumber evidence="1">1.3.1.76</ecNumber>
    </recommendedName>
</protein>
<dbReference type="InterPro" id="IPR014776">
    <property type="entry name" value="4pyrrole_Mease_sub2"/>
</dbReference>